<accession>A0ABD3KY50</accession>
<keyword evidence="4" id="KW-1185">Reference proteome</keyword>
<feature type="region of interest" description="Disordered" evidence="1">
    <location>
        <begin position="82"/>
        <end position="152"/>
    </location>
</feature>
<dbReference type="EMBL" id="JBJKBG010000004">
    <property type="protein sequence ID" value="KAL3743183.1"/>
    <property type="molecule type" value="Genomic_DNA"/>
</dbReference>
<dbReference type="PANTHER" id="PTHR36595">
    <property type="entry name" value="TRANSMEMBRANE PROTEIN"/>
    <property type="match status" value="1"/>
</dbReference>
<name>A0ABD3KY50_EUCGL</name>
<feature type="compositionally biased region" description="Acidic residues" evidence="1">
    <location>
        <begin position="96"/>
        <end position="122"/>
    </location>
</feature>
<reference evidence="3 4" key="1">
    <citation type="submission" date="2024-11" db="EMBL/GenBank/DDBJ databases">
        <title>Chromosome-level genome assembly of Eucalyptus globulus Labill. provides insights into its genome evolution.</title>
        <authorList>
            <person name="Li X."/>
        </authorList>
    </citation>
    <scope>NUCLEOTIDE SEQUENCE [LARGE SCALE GENOMIC DNA]</scope>
    <source>
        <strain evidence="3">CL2024</strain>
        <tissue evidence="3">Fresh tender leaves</tissue>
    </source>
</reference>
<comment type="caution">
    <text evidence="3">The sequence shown here is derived from an EMBL/GenBank/DDBJ whole genome shotgun (WGS) entry which is preliminary data.</text>
</comment>
<proteinExistence type="predicted"/>
<evidence type="ECO:0000256" key="1">
    <source>
        <dbReference type="SAM" id="MobiDB-lite"/>
    </source>
</evidence>
<protein>
    <submittedName>
        <fullName evidence="3">Uncharacterized protein</fullName>
    </submittedName>
</protein>
<dbReference type="Proteomes" id="UP001634007">
    <property type="component" value="Unassembled WGS sequence"/>
</dbReference>
<feature type="compositionally biased region" description="Acidic residues" evidence="1">
    <location>
        <begin position="130"/>
        <end position="146"/>
    </location>
</feature>
<keyword evidence="2" id="KW-1133">Transmembrane helix</keyword>
<feature type="transmembrane region" description="Helical" evidence="2">
    <location>
        <begin position="42"/>
        <end position="60"/>
    </location>
</feature>
<dbReference type="PANTHER" id="PTHR36595:SF2">
    <property type="entry name" value="SERINE_THREONINE-PROTEIN KINASE FHKB-RELATED"/>
    <property type="match status" value="1"/>
</dbReference>
<keyword evidence="2" id="KW-0812">Transmembrane</keyword>
<sequence>MKFVLVPILASLLIFVAVLLLTLLTTSKLERTNFVDLSSSPVFVFLVINFIVLAILLGSLSPTDHEVERRFSLPFNEEVWVNDAEDDENEVHIDGGEDEDDGHPDDDVTSDGYEEDDDDSGSDGEIGWYNDEDGDEASEKDEDGDNNLEKRSEDFIARVMKGWWEERMRED</sequence>
<evidence type="ECO:0000313" key="4">
    <source>
        <dbReference type="Proteomes" id="UP001634007"/>
    </source>
</evidence>
<evidence type="ECO:0000256" key="2">
    <source>
        <dbReference type="SAM" id="Phobius"/>
    </source>
</evidence>
<keyword evidence="2" id="KW-0472">Membrane</keyword>
<gene>
    <name evidence="3" type="ORF">ACJRO7_018478</name>
</gene>
<dbReference type="AlphaFoldDB" id="A0ABD3KY50"/>
<evidence type="ECO:0000313" key="3">
    <source>
        <dbReference type="EMBL" id="KAL3743183.1"/>
    </source>
</evidence>
<organism evidence="3 4">
    <name type="scientific">Eucalyptus globulus</name>
    <name type="common">Tasmanian blue gum</name>
    <dbReference type="NCBI Taxonomy" id="34317"/>
    <lineage>
        <taxon>Eukaryota</taxon>
        <taxon>Viridiplantae</taxon>
        <taxon>Streptophyta</taxon>
        <taxon>Embryophyta</taxon>
        <taxon>Tracheophyta</taxon>
        <taxon>Spermatophyta</taxon>
        <taxon>Magnoliopsida</taxon>
        <taxon>eudicotyledons</taxon>
        <taxon>Gunneridae</taxon>
        <taxon>Pentapetalae</taxon>
        <taxon>rosids</taxon>
        <taxon>malvids</taxon>
        <taxon>Myrtales</taxon>
        <taxon>Myrtaceae</taxon>
        <taxon>Myrtoideae</taxon>
        <taxon>Eucalypteae</taxon>
        <taxon>Eucalyptus</taxon>
    </lineage>
</organism>